<sequence length="36" mass="4271">MSIRGEIDDMDELKNIELVHIKCHIQISYQHRCSKS</sequence>
<accession>A0A0A8YIL9</accession>
<organism evidence="1">
    <name type="scientific">Arundo donax</name>
    <name type="common">Giant reed</name>
    <name type="synonym">Donax arundinaceus</name>
    <dbReference type="NCBI Taxonomy" id="35708"/>
    <lineage>
        <taxon>Eukaryota</taxon>
        <taxon>Viridiplantae</taxon>
        <taxon>Streptophyta</taxon>
        <taxon>Embryophyta</taxon>
        <taxon>Tracheophyta</taxon>
        <taxon>Spermatophyta</taxon>
        <taxon>Magnoliopsida</taxon>
        <taxon>Liliopsida</taxon>
        <taxon>Poales</taxon>
        <taxon>Poaceae</taxon>
        <taxon>PACMAD clade</taxon>
        <taxon>Arundinoideae</taxon>
        <taxon>Arundineae</taxon>
        <taxon>Arundo</taxon>
    </lineage>
</organism>
<proteinExistence type="predicted"/>
<evidence type="ECO:0000313" key="1">
    <source>
        <dbReference type="EMBL" id="JAD25353.1"/>
    </source>
</evidence>
<protein>
    <submittedName>
        <fullName evidence="1">Uncharacterized protein</fullName>
    </submittedName>
</protein>
<dbReference type="AlphaFoldDB" id="A0A0A8YIL9"/>
<name>A0A0A8YIL9_ARUDO</name>
<reference evidence="1" key="2">
    <citation type="journal article" date="2015" name="Data Brief">
        <title>Shoot transcriptome of the giant reed, Arundo donax.</title>
        <authorList>
            <person name="Barrero R.A."/>
            <person name="Guerrero F.D."/>
            <person name="Moolhuijzen P."/>
            <person name="Goolsby J.A."/>
            <person name="Tidwell J."/>
            <person name="Bellgard S.E."/>
            <person name="Bellgard M.I."/>
        </authorList>
    </citation>
    <scope>NUCLEOTIDE SEQUENCE</scope>
    <source>
        <tissue evidence="1">Shoot tissue taken approximately 20 cm above the soil surface</tissue>
    </source>
</reference>
<dbReference type="EMBL" id="GBRH01272542">
    <property type="protein sequence ID" value="JAD25353.1"/>
    <property type="molecule type" value="Transcribed_RNA"/>
</dbReference>
<reference evidence="1" key="1">
    <citation type="submission" date="2014-09" db="EMBL/GenBank/DDBJ databases">
        <authorList>
            <person name="Magalhaes I.L.F."/>
            <person name="Oliveira U."/>
            <person name="Santos F.R."/>
            <person name="Vidigal T.H.D.A."/>
            <person name="Brescovit A.D."/>
            <person name="Santos A.J."/>
        </authorList>
    </citation>
    <scope>NUCLEOTIDE SEQUENCE</scope>
    <source>
        <tissue evidence="1">Shoot tissue taken approximately 20 cm above the soil surface</tissue>
    </source>
</reference>